<name>A0ABC9YTX1_9NOCA</name>
<organism evidence="1 2">
    <name type="scientific">Nocardia seriolae</name>
    <dbReference type="NCBI Taxonomy" id="37332"/>
    <lineage>
        <taxon>Bacteria</taxon>
        <taxon>Bacillati</taxon>
        <taxon>Actinomycetota</taxon>
        <taxon>Actinomycetes</taxon>
        <taxon>Mycobacteriales</taxon>
        <taxon>Nocardiaceae</taxon>
        <taxon>Nocardia</taxon>
    </lineage>
</organism>
<evidence type="ECO:0008006" key="3">
    <source>
        <dbReference type="Google" id="ProtNLM"/>
    </source>
</evidence>
<evidence type="ECO:0000313" key="2">
    <source>
        <dbReference type="Proteomes" id="UP000037179"/>
    </source>
</evidence>
<dbReference type="SUPFAM" id="SSF63829">
    <property type="entry name" value="Calcium-dependent phosphotriesterase"/>
    <property type="match status" value="1"/>
</dbReference>
<evidence type="ECO:0000313" key="1">
    <source>
        <dbReference type="EMBL" id="GAP28756.1"/>
    </source>
</evidence>
<reference evidence="1 2" key="2">
    <citation type="journal article" date="2016" name="Genome Announc.">
        <title>Draft Genome Sequence of Erythromycin- and Oxytetracycline-Sensitive Nocardia seriolae Strain U-1 (NBRC 110359).</title>
        <authorList>
            <person name="Imajoh M."/>
            <person name="Sukeda M."/>
            <person name="Shimizu M."/>
            <person name="Yamane J."/>
            <person name="Ohnishi K."/>
            <person name="Oshima S."/>
        </authorList>
    </citation>
    <scope>NUCLEOTIDE SEQUENCE [LARGE SCALE GENOMIC DNA]</scope>
    <source>
        <strain evidence="1 2">U-1</strain>
    </source>
</reference>
<dbReference type="Gene3D" id="2.120.10.30">
    <property type="entry name" value="TolB, C-terminal domain"/>
    <property type="match status" value="1"/>
</dbReference>
<gene>
    <name evidence="1" type="ORF">NSK11_contig00042-0009</name>
</gene>
<dbReference type="Proteomes" id="UP000037179">
    <property type="component" value="Unassembled WGS sequence"/>
</dbReference>
<keyword evidence="2" id="KW-1185">Reference proteome</keyword>
<dbReference type="EMBL" id="BBYQ01000042">
    <property type="protein sequence ID" value="GAP28756.1"/>
    <property type="molecule type" value="Genomic_DNA"/>
</dbReference>
<comment type="caution">
    <text evidence="1">The sequence shown here is derived from an EMBL/GenBank/DDBJ whole genome shotgun (WGS) entry which is preliminary data.</text>
</comment>
<reference evidence="2" key="1">
    <citation type="submission" date="2015-07" db="EMBL/GenBank/DDBJ databases">
        <title>Nocardia seriolae U-1 whole genome shotgun sequence.</title>
        <authorList>
            <person name="Imajoh M."/>
            <person name="Fukumoto Y."/>
            <person name="Sukeda M."/>
            <person name="Yamane J."/>
            <person name="Yamasaki K."/>
            <person name="Shimizu M."/>
            <person name="Ohnishi K."/>
            <person name="Oshima S."/>
        </authorList>
    </citation>
    <scope>NUCLEOTIDE SEQUENCE [LARGE SCALE GENOMIC DNA]</scope>
    <source>
        <strain evidence="2">U-1</strain>
    </source>
</reference>
<dbReference type="InterPro" id="IPR011042">
    <property type="entry name" value="6-blade_b-propeller_TolB-like"/>
</dbReference>
<protein>
    <recommendedName>
        <fullName evidence="3">Superoxide dismutase</fullName>
    </recommendedName>
</protein>
<proteinExistence type="predicted"/>
<accession>A0ABC9YTX1</accession>
<sequence length="272" mass="28793">MHDLSTGVGEPGLEDIAVPGVRGAYELPDRAYPESIAVDPRTGDIYASSFRTGTVYRGRPGTTAAETFLPAGADGRTTANGVKVDANGRLWVIDHVRNVVYRVGAEQLADALAHGGQGGTLRDYADLSATKDPAARNPMTLNGIAADDAGEYLIVADMTDGDLYRVTTEPQPVVHRVTLTGGDALDADGLELHADTLWVVHNKGNAVSRWQLTADGTKAEPRHRVTDPALDIPTAIAHTGDRALITVSQFDKNGPYGTGTPAGFRIVEISQL</sequence>
<dbReference type="AlphaFoldDB" id="A0ABC9YTX1"/>